<dbReference type="PROSITE" id="PS50600">
    <property type="entry name" value="ULP_PROTEASE"/>
    <property type="match status" value="1"/>
</dbReference>
<proteinExistence type="inferred from homology"/>
<dbReference type="Gene3D" id="1.25.10.10">
    <property type="entry name" value="Leucine-rich Repeat Variant"/>
    <property type="match status" value="1"/>
</dbReference>
<protein>
    <recommendedName>
        <fullName evidence="5">Ubiquitin-like protease family profile domain-containing protein</fullName>
    </recommendedName>
</protein>
<feature type="domain" description="Ubiquitin-like protease family profile" evidence="5">
    <location>
        <begin position="693"/>
        <end position="793"/>
    </location>
</feature>
<name>A0AAD6U556_9AGAR</name>
<reference evidence="6" key="1">
    <citation type="submission" date="2023-03" db="EMBL/GenBank/DDBJ databases">
        <title>Massive genome expansion in bonnet fungi (Mycena s.s.) driven by repeated elements and novel gene families across ecological guilds.</title>
        <authorList>
            <consortium name="Lawrence Berkeley National Laboratory"/>
            <person name="Harder C.B."/>
            <person name="Miyauchi S."/>
            <person name="Viragh M."/>
            <person name="Kuo A."/>
            <person name="Thoen E."/>
            <person name="Andreopoulos B."/>
            <person name="Lu D."/>
            <person name="Skrede I."/>
            <person name="Drula E."/>
            <person name="Henrissat B."/>
            <person name="Morin E."/>
            <person name="Kohler A."/>
            <person name="Barry K."/>
            <person name="LaButti K."/>
            <person name="Morin E."/>
            <person name="Salamov A."/>
            <person name="Lipzen A."/>
            <person name="Mereny Z."/>
            <person name="Hegedus B."/>
            <person name="Baldrian P."/>
            <person name="Stursova M."/>
            <person name="Weitz H."/>
            <person name="Taylor A."/>
            <person name="Grigoriev I.V."/>
            <person name="Nagy L.G."/>
            <person name="Martin F."/>
            <person name="Kauserud H."/>
        </authorList>
    </citation>
    <scope>NUCLEOTIDE SEQUENCE</scope>
    <source>
        <strain evidence="6">CBHHK173m</strain>
    </source>
</reference>
<dbReference type="SUPFAM" id="SSF48371">
    <property type="entry name" value="ARM repeat"/>
    <property type="match status" value="2"/>
</dbReference>
<dbReference type="GO" id="GO:0019783">
    <property type="term" value="F:ubiquitin-like protein peptidase activity"/>
    <property type="evidence" value="ECO:0007669"/>
    <property type="project" value="UniProtKB-ARBA"/>
</dbReference>
<evidence type="ECO:0000259" key="5">
    <source>
        <dbReference type="PROSITE" id="PS50600"/>
    </source>
</evidence>
<keyword evidence="2" id="KW-0645">Protease</keyword>
<dbReference type="InterPro" id="IPR011989">
    <property type="entry name" value="ARM-like"/>
</dbReference>
<dbReference type="GO" id="GO:0006508">
    <property type="term" value="P:proteolysis"/>
    <property type="evidence" value="ECO:0007669"/>
    <property type="project" value="UniProtKB-KW"/>
</dbReference>
<evidence type="ECO:0000256" key="2">
    <source>
        <dbReference type="ARBA" id="ARBA00022670"/>
    </source>
</evidence>
<sequence length="793" mass="89589">MHVLDVLEQQLRDTDPQLRCSATRALYELYQANRQLIAECPSAWRAWLSRQHDKSLPVRMEFVNAIGLLLPILPDPNTIEDVLKIDHATLLHGHKDHLKALAGRGLDIDISVQETALHSLGKLFNSTYLQIWYGYDIDVLRMFGWIPSQIFRLMDSSPAISRIVEDVVSQHILPLPLSSPGVDEVAWTKRLLSVIAPLDARAMSKLLLISTLARPCFRKSDSVTSANASRILVYVGKHLPELYMQHLQQLPPDPSDRNLPGMYELSMQVIAAAARWGSPLLHITESSLQVLKSVALAPANGFRAPKFTARFIIFSSYPDICKELFNEICETLKSTSPLVLDVRVPAILAQFARSSPTVFDSRSSEIFELLDPLLLPPQNSIDDDWTSTRPASDSLQAKILALKVYRNYGLTHASSEEVRGVVLKMLATWVQWFKGGSTQMLNVQAAVSLLHMSISRPYAADIARLLPQISLAMQASDFGVRMAFVHKVVDLSRKPMFPCHYTAMVFLAAVDDEPEMKVLATACITCVMRRLPAAQQGTMRLRMFTVLVHLLVHHPDFDSSQAELLDVAKCVKFYLDQMSDWETIGDLSKLARDGKLLCYAQRPEESRRLMIICDLAHELIQIWAQSHLCPVRIIPGENGIQYSSPWFLLPDIEHATDGLKADYPCVFTEEMSEWVRSEYTLYTPSRALRAALLAMRTSDIARLKPGQFLNDEIINFCTALFYEDYKSKPDIHIFSSFLSTKIVDGVDSVSVRRWDKAVNLISKKFLIVPVHKLIPPWVLDRRLESMRKHSNLL</sequence>
<dbReference type="AlphaFoldDB" id="A0AAD6U556"/>
<dbReference type="PANTHER" id="PTHR46915">
    <property type="entry name" value="UBIQUITIN-LIKE PROTEASE 4-RELATED"/>
    <property type="match status" value="1"/>
</dbReference>
<dbReference type="EMBL" id="JARJCN010000036">
    <property type="protein sequence ID" value="KAJ7084899.1"/>
    <property type="molecule type" value="Genomic_DNA"/>
</dbReference>
<gene>
    <name evidence="6" type="ORF">B0H15DRAFT_802271</name>
</gene>
<keyword evidence="4" id="KW-0788">Thiol protease</keyword>
<evidence type="ECO:0000256" key="4">
    <source>
        <dbReference type="ARBA" id="ARBA00022807"/>
    </source>
</evidence>
<dbReference type="GO" id="GO:0016926">
    <property type="term" value="P:protein desumoylation"/>
    <property type="evidence" value="ECO:0007669"/>
    <property type="project" value="UniProtKB-ARBA"/>
</dbReference>
<evidence type="ECO:0000256" key="3">
    <source>
        <dbReference type="ARBA" id="ARBA00022801"/>
    </source>
</evidence>
<dbReference type="PANTHER" id="PTHR46915:SF2">
    <property type="entry name" value="UBIQUITIN-LIKE PROTEASE 4"/>
    <property type="match status" value="1"/>
</dbReference>
<organism evidence="6 7">
    <name type="scientific">Mycena belliarum</name>
    <dbReference type="NCBI Taxonomy" id="1033014"/>
    <lineage>
        <taxon>Eukaryota</taxon>
        <taxon>Fungi</taxon>
        <taxon>Dikarya</taxon>
        <taxon>Basidiomycota</taxon>
        <taxon>Agaricomycotina</taxon>
        <taxon>Agaricomycetes</taxon>
        <taxon>Agaricomycetidae</taxon>
        <taxon>Agaricales</taxon>
        <taxon>Marasmiineae</taxon>
        <taxon>Mycenaceae</taxon>
        <taxon>Mycena</taxon>
    </lineage>
</organism>
<dbReference type="SUPFAM" id="SSF54001">
    <property type="entry name" value="Cysteine proteinases"/>
    <property type="match status" value="1"/>
</dbReference>
<keyword evidence="7" id="KW-1185">Reference proteome</keyword>
<evidence type="ECO:0000256" key="1">
    <source>
        <dbReference type="ARBA" id="ARBA00005234"/>
    </source>
</evidence>
<dbReference type="Pfam" id="PF20168">
    <property type="entry name" value="PDS5"/>
    <property type="match status" value="3"/>
</dbReference>
<dbReference type="Gene3D" id="3.40.395.10">
    <property type="entry name" value="Adenoviral Proteinase, Chain A"/>
    <property type="match status" value="1"/>
</dbReference>
<keyword evidence="3" id="KW-0378">Hydrolase</keyword>
<dbReference type="InterPro" id="IPR016024">
    <property type="entry name" value="ARM-type_fold"/>
</dbReference>
<dbReference type="GO" id="GO:0008234">
    <property type="term" value="F:cysteine-type peptidase activity"/>
    <property type="evidence" value="ECO:0007669"/>
    <property type="project" value="UniProtKB-KW"/>
</dbReference>
<comment type="caution">
    <text evidence="6">The sequence shown here is derived from an EMBL/GenBank/DDBJ whole genome shotgun (WGS) entry which is preliminary data.</text>
</comment>
<accession>A0AAD6U556</accession>
<evidence type="ECO:0000313" key="7">
    <source>
        <dbReference type="Proteomes" id="UP001222325"/>
    </source>
</evidence>
<evidence type="ECO:0000313" key="6">
    <source>
        <dbReference type="EMBL" id="KAJ7084899.1"/>
    </source>
</evidence>
<dbReference type="Proteomes" id="UP001222325">
    <property type="component" value="Unassembled WGS sequence"/>
</dbReference>
<comment type="similarity">
    <text evidence="1">Belongs to the peptidase C48 family.</text>
</comment>
<dbReference type="InterPro" id="IPR003653">
    <property type="entry name" value="Peptidase_C48_C"/>
</dbReference>
<dbReference type="InterPro" id="IPR038765">
    <property type="entry name" value="Papain-like_cys_pep_sf"/>
</dbReference>